<comment type="caution">
    <text evidence="2">The sequence shown here is derived from an EMBL/GenBank/DDBJ whole genome shotgun (WGS) entry which is preliminary data.</text>
</comment>
<proteinExistence type="predicted"/>
<evidence type="ECO:0000313" key="2">
    <source>
        <dbReference type="EMBL" id="KAH0542206.1"/>
    </source>
</evidence>
<reference evidence="2 3" key="1">
    <citation type="journal article" date="2021" name="J. Hered.">
        <title>A chromosome-level genome assembly of the parasitoid wasp, Cotesia glomerata (Hymenoptera: Braconidae).</title>
        <authorList>
            <person name="Pinto B.J."/>
            <person name="Weis J.J."/>
            <person name="Gamble T."/>
            <person name="Ode P.J."/>
            <person name="Paul R."/>
            <person name="Zaspel J.M."/>
        </authorList>
    </citation>
    <scope>NUCLEOTIDE SEQUENCE [LARGE SCALE GENOMIC DNA]</scope>
    <source>
        <strain evidence="2">CgM1</strain>
    </source>
</reference>
<protein>
    <submittedName>
        <fullName evidence="2">Uncharacterized protein</fullName>
    </submittedName>
</protein>
<gene>
    <name evidence="2" type="ORF">KQX54_000147</name>
</gene>
<dbReference type="AlphaFoldDB" id="A0AAV7I3U5"/>
<dbReference type="Proteomes" id="UP000826195">
    <property type="component" value="Unassembled WGS sequence"/>
</dbReference>
<organism evidence="2 3">
    <name type="scientific">Cotesia glomerata</name>
    <name type="common">Lepidopteran parasitic wasp</name>
    <name type="synonym">Apanteles glomeratus</name>
    <dbReference type="NCBI Taxonomy" id="32391"/>
    <lineage>
        <taxon>Eukaryota</taxon>
        <taxon>Metazoa</taxon>
        <taxon>Ecdysozoa</taxon>
        <taxon>Arthropoda</taxon>
        <taxon>Hexapoda</taxon>
        <taxon>Insecta</taxon>
        <taxon>Pterygota</taxon>
        <taxon>Neoptera</taxon>
        <taxon>Endopterygota</taxon>
        <taxon>Hymenoptera</taxon>
        <taxon>Apocrita</taxon>
        <taxon>Ichneumonoidea</taxon>
        <taxon>Braconidae</taxon>
        <taxon>Microgastrinae</taxon>
        <taxon>Cotesia</taxon>
    </lineage>
</organism>
<name>A0AAV7I3U5_COTGL</name>
<evidence type="ECO:0000313" key="3">
    <source>
        <dbReference type="Proteomes" id="UP000826195"/>
    </source>
</evidence>
<accession>A0AAV7I3U5</accession>
<keyword evidence="3" id="KW-1185">Reference proteome</keyword>
<dbReference type="EMBL" id="JAHXZJ010002505">
    <property type="protein sequence ID" value="KAH0542206.1"/>
    <property type="molecule type" value="Genomic_DNA"/>
</dbReference>
<feature type="region of interest" description="Disordered" evidence="1">
    <location>
        <begin position="76"/>
        <end position="115"/>
    </location>
</feature>
<feature type="compositionally biased region" description="Polar residues" evidence="1">
    <location>
        <begin position="76"/>
        <end position="95"/>
    </location>
</feature>
<sequence length="328" mass="37948">MYANNNPPEVKESLTDMMVNENDAMSRNNSIDKEICNNTEKNQSNEESLNGSVTDGSDCNFGLPYNELRRCAQTESELSCPSDNSDQQRGYSWQNDDQESIKDNGNEEPEITKTSPSKRIINKNVINYCHRVDGIRVLTETLVVSEEIDENKTSGFARPNVPSTITDLTQLWIKERLEPDPFFRNFSMPLHVLMFSKSQLNVIDYSRSAIIVHLDGTGANVKPINEIKEKHIFYYAMLYRAKARTIPLCELITSQHNIPSISTMLREYRKLVETLENKWPFFNAIVTDWSWVLMNSVLEEWNRMSMNAYLDVAYSYLIDKKKKRNQNQ</sequence>
<evidence type="ECO:0000256" key="1">
    <source>
        <dbReference type="SAM" id="MobiDB-lite"/>
    </source>
</evidence>